<dbReference type="EMBL" id="JBHFNR010000265">
    <property type="protein sequence ID" value="MFB2897813.1"/>
    <property type="molecule type" value="Genomic_DNA"/>
</dbReference>
<accession>A0ABV4Y2X7</accession>
<name>A0ABV4Y2X7_9CYAN</name>
<evidence type="ECO:0000313" key="1">
    <source>
        <dbReference type="EMBL" id="MFB2897813.1"/>
    </source>
</evidence>
<evidence type="ECO:0000313" key="2">
    <source>
        <dbReference type="Proteomes" id="UP001576784"/>
    </source>
</evidence>
<gene>
    <name evidence="1" type="ORF">ACE1CI_33265</name>
</gene>
<comment type="caution">
    <text evidence="1">The sequence shown here is derived from an EMBL/GenBank/DDBJ whole genome shotgun (WGS) entry which is preliminary data.</text>
</comment>
<dbReference type="RefSeq" id="WP_413267424.1">
    <property type="nucleotide sequence ID" value="NZ_JBHFNR010000265.1"/>
</dbReference>
<dbReference type="Proteomes" id="UP001576784">
    <property type="component" value="Unassembled WGS sequence"/>
</dbReference>
<reference evidence="1 2" key="1">
    <citation type="submission" date="2024-09" db="EMBL/GenBank/DDBJ databases">
        <title>Floridaenema gen nov. (Aerosakkonemataceae, Aerosakkonematales ord. nov., Cyanobacteria) from benthic tropical and subtropical fresh waters, with the description of four new species.</title>
        <authorList>
            <person name="Moretto J.A."/>
            <person name="Berthold D.E."/>
            <person name="Lefler F.W."/>
            <person name="Huang I.-S."/>
            <person name="Laughinghouse H. IV."/>
        </authorList>
    </citation>
    <scope>NUCLEOTIDE SEQUENCE [LARGE SCALE GENOMIC DNA]</scope>
    <source>
        <strain evidence="1 2">BLCC-F50</strain>
    </source>
</reference>
<protein>
    <submittedName>
        <fullName evidence="1">Uncharacterized protein</fullName>
    </submittedName>
</protein>
<sequence>MQTNTLLSSTKDSVKIIKTIFYWQSKEGRSCHCLLRIYIDEVYGRTIVIASELDSNRHNTAITQDIKGLASAVMQTFGAQISVPREQITWIVHYGDFSQPRSYENIGFSDEFSRVDLPWQGKSLGDGEGSWTVLRAAPRKDILGWLNLEPVEQVLTELASYFKRG</sequence>
<organism evidence="1 2">
    <name type="scientific">Floridaenema flaviceps BLCC-F50</name>
    <dbReference type="NCBI Taxonomy" id="3153642"/>
    <lineage>
        <taxon>Bacteria</taxon>
        <taxon>Bacillati</taxon>
        <taxon>Cyanobacteriota</taxon>
        <taxon>Cyanophyceae</taxon>
        <taxon>Oscillatoriophycideae</taxon>
        <taxon>Aerosakkonematales</taxon>
        <taxon>Aerosakkonemataceae</taxon>
        <taxon>Floridanema</taxon>
        <taxon>Floridanema flaviceps</taxon>
    </lineage>
</organism>
<proteinExistence type="predicted"/>
<keyword evidence="2" id="KW-1185">Reference proteome</keyword>